<name>A0A7W7ZPY5_9BACT</name>
<evidence type="ECO:0000313" key="1">
    <source>
        <dbReference type="EMBL" id="MBB5063975.1"/>
    </source>
</evidence>
<dbReference type="Pfam" id="PF07609">
    <property type="entry name" value="DUF1572"/>
    <property type="match status" value="1"/>
</dbReference>
<sequence>MPNNAVAENFLAFAVKRLRLSVQDIDRCLDRLTPAQIWQRGGDYENSIANLLLHLEGNTRQWILHGIDGQPDVRQRDDEFALQPTAAVREVRARFSATLEEACNVIATLSGGSPERLLTVIDPQPNSMWRNPTILEAISLVTGHIQLHTGQIILLTKQLVADDLDLSMPRKR</sequence>
<comment type="caution">
    <text evidence="1">The sequence shown here is derived from an EMBL/GenBank/DDBJ whole genome shotgun (WGS) entry which is preliminary data.</text>
</comment>
<evidence type="ECO:0000313" key="2">
    <source>
        <dbReference type="Proteomes" id="UP000584867"/>
    </source>
</evidence>
<dbReference type="EMBL" id="JACHIO010000008">
    <property type="protein sequence ID" value="MBB5063975.1"/>
    <property type="molecule type" value="Genomic_DNA"/>
</dbReference>
<dbReference type="Proteomes" id="UP000584867">
    <property type="component" value="Unassembled WGS sequence"/>
</dbReference>
<dbReference type="InterPro" id="IPR011466">
    <property type="entry name" value="DUF1572"/>
</dbReference>
<dbReference type="AlphaFoldDB" id="A0A7W7ZPY5"/>
<organism evidence="1 2">
    <name type="scientific">Granulicella mallensis</name>
    <dbReference type="NCBI Taxonomy" id="940614"/>
    <lineage>
        <taxon>Bacteria</taxon>
        <taxon>Pseudomonadati</taxon>
        <taxon>Acidobacteriota</taxon>
        <taxon>Terriglobia</taxon>
        <taxon>Terriglobales</taxon>
        <taxon>Acidobacteriaceae</taxon>
        <taxon>Granulicella</taxon>
    </lineage>
</organism>
<protein>
    <submittedName>
        <fullName evidence="1">Putative damage-inducible protein DinB</fullName>
    </submittedName>
</protein>
<reference evidence="1 2" key="1">
    <citation type="submission" date="2020-08" db="EMBL/GenBank/DDBJ databases">
        <title>Genomic Encyclopedia of Type Strains, Phase IV (KMG-V): Genome sequencing to study the core and pangenomes of soil and plant-associated prokaryotes.</title>
        <authorList>
            <person name="Whitman W."/>
        </authorList>
    </citation>
    <scope>NUCLEOTIDE SEQUENCE [LARGE SCALE GENOMIC DNA]</scope>
    <source>
        <strain evidence="1 2">X5P3</strain>
    </source>
</reference>
<proteinExistence type="predicted"/>
<dbReference type="SUPFAM" id="SSF109854">
    <property type="entry name" value="DinB/YfiT-like putative metalloenzymes"/>
    <property type="match status" value="1"/>
</dbReference>
<accession>A0A7W7ZPY5</accession>
<dbReference type="RefSeq" id="WP_184255529.1">
    <property type="nucleotide sequence ID" value="NZ_JACHIO010000008.1"/>
</dbReference>
<dbReference type="InterPro" id="IPR034660">
    <property type="entry name" value="DinB/YfiT-like"/>
</dbReference>
<dbReference type="Gene3D" id="1.20.120.450">
    <property type="entry name" value="dinb family like domain"/>
    <property type="match status" value="1"/>
</dbReference>
<gene>
    <name evidence="1" type="ORF">HDF15_002323</name>
</gene>